<name>A0ACA9QJS1_9GLOM</name>
<gene>
    <name evidence="1" type="ORF">RPERSI_LOCUS13795</name>
</gene>
<evidence type="ECO:0000313" key="1">
    <source>
        <dbReference type="EMBL" id="CAG8747227.1"/>
    </source>
</evidence>
<evidence type="ECO:0000313" key="2">
    <source>
        <dbReference type="Proteomes" id="UP000789920"/>
    </source>
</evidence>
<sequence>VVKSEENQLQPGFICVSGSETNKVCLMPSQAVNSVYHMIFRKKTAYSEPAILGFNDEIIIQKLLNKIRFRPIFINVGSSVVIVSEIGNKSFTSSILTKKSQRTLALQKMINNEFTLDFYKGNQILWHYKNKSANSHAIQENQENSSNSNLTYNPTTDKANLKILYELEYLQTDLEDLESSDNIITNHEIEQFAYLHLHEKLQ</sequence>
<proteinExistence type="predicted"/>
<organism evidence="1 2">
    <name type="scientific">Racocetra persica</name>
    <dbReference type="NCBI Taxonomy" id="160502"/>
    <lineage>
        <taxon>Eukaryota</taxon>
        <taxon>Fungi</taxon>
        <taxon>Fungi incertae sedis</taxon>
        <taxon>Mucoromycota</taxon>
        <taxon>Glomeromycotina</taxon>
        <taxon>Glomeromycetes</taxon>
        <taxon>Diversisporales</taxon>
        <taxon>Gigasporaceae</taxon>
        <taxon>Racocetra</taxon>
    </lineage>
</organism>
<keyword evidence="2" id="KW-1185">Reference proteome</keyword>
<feature type="non-terminal residue" evidence="1">
    <location>
        <position position="1"/>
    </location>
</feature>
<dbReference type="Proteomes" id="UP000789920">
    <property type="component" value="Unassembled WGS sequence"/>
</dbReference>
<dbReference type="EMBL" id="CAJVQC010030997">
    <property type="protein sequence ID" value="CAG8747227.1"/>
    <property type="molecule type" value="Genomic_DNA"/>
</dbReference>
<reference evidence="1" key="1">
    <citation type="submission" date="2021-06" db="EMBL/GenBank/DDBJ databases">
        <authorList>
            <person name="Kallberg Y."/>
            <person name="Tangrot J."/>
            <person name="Rosling A."/>
        </authorList>
    </citation>
    <scope>NUCLEOTIDE SEQUENCE</scope>
    <source>
        <strain evidence="1">MA461A</strain>
    </source>
</reference>
<protein>
    <submittedName>
        <fullName evidence="1">2453_t:CDS:1</fullName>
    </submittedName>
</protein>
<feature type="non-terminal residue" evidence="1">
    <location>
        <position position="202"/>
    </location>
</feature>
<accession>A0ACA9QJS1</accession>
<comment type="caution">
    <text evidence="1">The sequence shown here is derived from an EMBL/GenBank/DDBJ whole genome shotgun (WGS) entry which is preliminary data.</text>
</comment>